<keyword evidence="4" id="KW-0540">Nuclease</keyword>
<dbReference type="CDD" id="cd00303">
    <property type="entry name" value="retropepsin_like"/>
    <property type="match status" value="1"/>
</dbReference>
<dbReference type="OrthoDB" id="8060624at2759"/>
<dbReference type="PANTHER" id="PTHR37984:SF5">
    <property type="entry name" value="PROTEIN NYNRIN-LIKE"/>
    <property type="match status" value="1"/>
</dbReference>
<gene>
    <name evidence="8" type="ORF">B4U79_04401</name>
</gene>
<dbReference type="SUPFAM" id="SSF50630">
    <property type="entry name" value="Acid proteases"/>
    <property type="match status" value="1"/>
</dbReference>
<evidence type="ECO:0000256" key="5">
    <source>
        <dbReference type="ARBA" id="ARBA00022759"/>
    </source>
</evidence>
<evidence type="ECO:0000313" key="9">
    <source>
        <dbReference type="Proteomes" id="UP000285301"/>
    </source>
</evidence>
<dbReference type="Pfam" id="PF17921">
    <property type="entry name" value="Integrase_H2C2"/>
    <property type="match status" value="1"/>
</dbReference>
<dbReference type="Gene3D" id="2.40.70.10">
    <property type="entry name" value="Acid Proteases"/>
    <property type="match status" value="1"/>
</dbReference>
<organism evidence="8 9">
    <name type="scientific">Dinothrombium tinctorium</name>
    <dbReference type="NCBI Taxonomy" id="1965070"/>
    <lineage>
        <taxon>Eukaryota</taxon>
        <taxon>Metazoa</taxon>
        <taxon>Ecdysozoa</taxon>
        <taxon>Arthropoda</taxon>
        <taxon>Chelicerata</taxon>
        <taxon>Arachnida</taxon>
        <taxon>Acari</taxon>
        <taxon>Acariformes</taxon>
        <taxon>Trombidiformes</taxon>
        <taxon>Prostigmata</taxon>
        <taxon>Anystina</taxon>
        <taxon>Parasitengona</taxon>
        <taxon>Trombidioidea</taxon>
        <taxon>Trombidiidae</taxon>
        <taxon>Dinothrombium</taxon>
    </lineage>
</organism>
<dbReference type="GO" id="GO:0003676">
    <property type="term" value="F:nucleic acid binding"/>
    <property type="evidence" value="ECO:0007669"/>
    <property type="project" value="InterPro"/>
</dbReference>
<evidence type="ECO:0000256" key="6">
    <source>
        <dbReference type="SAM" id="MobiDB-lite"/>
    </source>
</evidence>
<dbReference type="Pfam" id="PF13975">
    <property type="entry name" value="gag-asp_proteas"/>
    <property type="match status" value="1"/>
</dbReference>
<keyword evidence="2" id="KW-0808">Transferase</keyword>
<comment type="caution">
    <text evidence="8">The sequence shown here is derived from an EMBL/GenBank/DDBJ whole genome shotgun (WGS) entry which is preliminary data.</text>
</comment>
<feature type="region of interest" description="Disordered" evidence="6">
    <location>
        <begin position="751"/>
        <end position="773"/>
    </location>
</feature>
<dbReference type="GO" id="GO:0015074">
    <property type="term" value="P:DNA integration"/>
    <property type="evidence" value="ECO:0007669"/>
    <property type="project" value="InterPro"/>
</dbReference>
<dbReference type="Proteomes" id="UP000285301">
    <property type="component" value="Unassembled WGS sequence"/>
</dbReference>
<dbReference type="STRING" id="1965070.A0A443QR38"/>
<dbReference type="SUPFAM" id="SSF53098">
    <property type="entry name" value="Ribonuclease H-like"/>
    <property type="match status" value="1"/>
</dbReference>
<keyword evidence="9" id="KW-1185">Reference proteome</keyword>
<accession>A0A443QR38</accession>
<dbReference type="EMBL" id="NCKU01004754">
    <property type="protein sequence ID" value="RWS05483.1"/>
    <property type="molecule type" value="Genomic_DNA"/>
</dbReference>
<dbReference type="InterPro" id="IPR021109">
    <property type="entry name" value="Peptidase_aspartic_dom_sf"/>
</dbReference>
<keyword evidence="5" id="KW-0255">Endonuclease</keyword>
<keyword evidence="5" id="KW-0378">Hydrolase</keyword>
<protein>
    <recommendedName>
        <fullName evidence="1">RNA-directed DNA polymerase</fullName>
        <ecNumber evidence="1">2.7.7.49</ecNumber>
    </recommendedName>
</protein>
<evidence type="ECO:0000256" key="4">
    <source>
        <dbReference type="ARBA" id="ARBA00022722"/>
    </source>
</evidence>
<dbReference type="InterPro" id="IPR041588">
    <property type="entry name" value="Integrase_H2C2"/>
</dbReference>
<reference evidence="8 9" key="1">
    <citation type="journal article" date="2018" name="Gigascience">
        <title>Genomes of trombidid mites reveal novel predicted allergens and laterally-transferred genes associated with secondary metabolism.</title>
        <authorList>
            <person name="Dong X."/>
            <person name="Chaisiri K."/>
            <person name="Xia D."/>
            <person name="Armstrong S.D."/>
            <person name="Fang Y."/>
            <person name="Donnelly M.J."/>
            <person name="Kadowaki T."/>
            <person name="McGarry J.W."/>
            <person name="Darby A.C."/>
            <person name="Makepeace B.L."/>
        </authorList>
    </citation>
    <scope>NUCLEOTIDE SEQUENCE [LARGE SCALE GENOMIC DNA]</scope>
    <source>
        <strain evidence="8">UoL-WK</strain>
    </source>
</reference>
<dbReference type="InterPro" id="IPR036397">
    <property type="entry name" value="RNaseH_sf"/>
</dbReference>
<dbReference type="AlphaFoldDB" id="A0A443QR38"/>
<dbReference type="Gene3D" id="3.30.420.10">
    <property type="entry name" value="Ribonuclease H-like superfamily/Ribonuclease H"/>
    <property type="match status" value="1"/>
</dbReference>
<dbReference type="PROSITE" id="PS50994">
    <property type="entry name" value="INTEGRASE"/>
    <property type="match status" value="1"/>
</dbReference>
<feature type="region of interest" description="Disordered" evidence="6">
    <location>
        <begin position="243"/>
        <end position="266"/>
    </location>
</feature>
<dbReference type="FunFam" id="1.10.340.70:FF:000001">
    <property type="entry name" value="Retrovirus-related Pol polyprotein from transposon gypsy-like Protein"/>
    <property type="match status" value="1"/>
</dbReference>
<dbReference type="PANTHER" id="PTHR37984">
    <property type="entry name" value="PROTEIN CBG26694"/>
    <property type="match status" value="1"/>
</dbReference>
<dbReference type="InterPro" id="IPR050951">
    <property type="entry name" value="Retrovirus_Pol_polyprotein"/>
</dbReference>
<dbReference type="Gene3D" id="1.10.340.70">
    <property type="match status" value="1"/>
</dbReference>
<proteinExistence type="predicted"/>
<feature type="region of interest" description="Disordered" evidence="6">
    <location>
        <begin position="1"/>
        <end position="21"/>
    </location>
</feature>
<keyword evidence="3" id="KW-0548">Nucleotidyltransferase</keyword>
<feature type="domain" description="Integrase catalytic" evidence="7">
    <location>
        <begin position="569"/>
        <end position="729"/>
    </location>
</feature>
<evidence type="ECO:0000256" key="2">
    <source>
        <dbReference type="ARBA" id="ARBA00022679"/>
    </source>
</evidence>
<dbReference type="Pfam" id="PF00665">
    <property type="entry name" value="rve"/>
    <property type="match status" value="1"/>
</dbReference>
<evidence type="ECO:0000256" key="3">
    <source>
        <dbReference type="ARBA" id="ARBA00022695"/>
    </source>
</evidence>
<dbReference type="GO" id="GO:0003964">
    <property type="term" value="F:RNA-directed DNA polymerase activity"/>
    <property type="evidence" value="ECO:0007669"/>
    <property type="project" value="UniProtKB-EC"/>
</dbReference>
<dbReference type="InterPro" id="IPR012337">
    <property type="entry name" value="RNaseH-like_sf"/>
</dbReference>
<name>A0A443QR38_9ACAR</name>
<dbReference type="GO" id="GO:0004519">
    <property type="term" value="F:endonuclease activity"/>
    <property type="evidence" value="ECO:0007669"/>
    <property type="project" value="UniProtKB-KW"/>
</dbReference>
<dbReference type="InterPro" id="IPR001584">
    <property type="entry name" value="Integrase_cat-core"/>
</dbReference>
<evidence type="ECO:0000313" key="8">
    <source>
        <dbReference type="EMBL" id="RWS05483.1"/>
    </source>
</evidence>
<evidence type="ECO:0000256" key="1">
    <source>
        <dbReference type="ARBA" id="ARBA00012493"/>
    </source>
</evidence>
<dbReference type="EC" id="2.7.7.49" evidence="1"/>
<evidence type="ECO:0000259" key="7">
    <source>
        <dbReference type="PROSITE" id="PS50994"/>
    </source>
</evidence>
<sequence>MPRNNRQRTPTPPPTLTPESTQTLHAPILNQPTPNHQQLDKYGGKDDNVKIQTWLKLYEVHSLGLPDSAKIKNLMYSLKGAALEWFGDEVAPSIHSLSWQDVQTKIIQRFGISTATPLIDAQRRFLRRNESIEEYYKDKMGLLRQTSLSEYEMVQQLTEGLPIEWKLTMTGARPRTPNAWVEVALQLESHFKQQQKQQSFKNKHRTERTLVAVERNKNNKPHSPCRFCLQRGQTVYHWHSDCPFNTKRNKNRDNPRTEEPTPSSLRNEAFIDTGSTISVMSQQTQRSLGLKIIPHSSIFINQADGQTRSIGRVKANISIKQITHQCEFHVIQNFQYPILVGLDIGQQFGLKIDLKSRRASMTILEQPLKTILTMKPTQSQQLKQLLQAHKNVFSQDGMDIGRISIAKHKIATIEHPPIQLRAYRRPQHEYDEIKRQVEQLKAMNLQHVDALSRSPIMLHLTPEELRQYQQTEKPNFIDKPIVTNGLIMVRHNKLNKAYVPQTLRSKLLNKFHENHGHPGKRKTIKLISDYYWWPDIINDIKKHVDSCRNCQLVKTRHTPRYGQYITPDHDLQPNDLWGIDTIVMGPAANKTRHKYIQVIIDHFSRYVWAFPTASNSSAAIVTILNGLIKSGIKPERILTDCHKNFSSSTLNQFLKKYNIRHSYSTPYHPQTNGIVEKVNGTIITKLRASLLDNPKRKWSTLLTDVTKSYNNTPHDITGFSPQFLHFGQEEIPSFASPNDIETARQIARKRTREHQEKRKEIHNKHNPSPFQVGDKVVRETPSNHPASNKLSPKFTGPYLIIKRITDVTYDIAENLSGETKRAHASQLRKFLARQQTQQPGEDKAASQAPSKC</sequence>
<feature type="region of interest" description="Disordered" evidence="6">
    <location>
        <begin position="833"/>
        <end position="852"/>
    </location>
</feature>